<proteinExistence type="inferred from homology"/>
<evidence type="ECO:0000256" key="3">
    <source>
        <dbReference type="ARBA" id="ARBA00022729"/>
    </source>
</evidence>
<evidence type="ECO:0000256" key="5">
    <source>
        <dbReference type="ARBA" id="ARBA00023139"/>
    </source>
</evidence>
<dbReference type="InterPro" id="IPR004872">
    <property type="entry name" value="Lipoprotein_NlpA"/>
</dbReference>
<keyword evidence="6 8" id="KW-0449">Lipoprotein</keyword>
<evidence type="ECO:0000313" key="8">
    <source>
        <dbReference type="EMBL" id="GAA2027096.1"/>
    </source>
</evidence>
<dbReference type="PANTHER" id="PTHR30429">
    <property type="entry name" value="D-METHIONINE-BINDING LIPOPROTEIN METQ"/>
    <property type="match status" value="1"/>
</dbReference>
<dbReference type="RefSeq" id="WP_343955879.1">
    <property type="nucleotide sequence ID" value="NZ_BAAAMN010000007.1"/>
</dbReference>
<evidence type="ECO:0000256" key="4">
    <source>
        <dbReference type="ARBA" id="ARBA00023136"/>
    </source>
</evidence>
<dbReference type="SUPFAM" id="SSF53850">
    <property type="entry name" value="Periplasmic binding protein-like II"/>
    <property type="match status" value="1"/>
</dbReference>
<dbReference type="Gene3D" id="3.40.190.10">
    <property type="entry name" value="Periplasmic binding protein-like II"/>
    <property type="match status" value="2"/>
</dbReference>
<protein>
    <submittedName>
        <fullName evidence="8">Methionine ABC transporter substrate-binding lipoprotein MetQ</fullName>
    </submittedName>
</protein>
<feature type="chain" id="PRO_5047081009" evidence="7">
    <location>
        <begin position="29"/>
        <end position="292"/>
    </location>
</feature>
<evidence type="ECO:0000256" key="7">
    <source>
        <dbReference type="SAM" id="SignalP"/>
    </source>
</evidence>
<evidence type="ECO:0000256" key="2">
    <source>
        <dbReference type="ARBA" id="ARBA00008973"/>
    </source>
</evidence>
<evidence type="ECO:0000313" key="9">
    <source>
        <dbReference type="Proteomes" id="UP001501461"/>
    </source>
</evidence>
<accession>A0ABN2U139</accession>
<comment type="caution">
    <text evidence="8">The sequence shown here is derived from an EMBL/GenBank/DDBJ whole genome shotgun (WGS) entry which is preliminary data.</text>
</comment>
<gene>
    <name evidence="8" type="primary">metQ</name>
    <name evidence="8" type="ORF">GCM10009720_03500</name>
</gene>
<sequence>MKTTKTARAGVLSSLAVLTLSGCGLASAGDGDRTISIIVTESAPYQEPTEIAKEMLAEEGWTLEPTYVTDIIQPNQVVSQGEYDANYFQNAAYLRQFNQDNGTDVAPAFSVYYAPAGIFSLRYDSLEDLPEGAQISLPVDTANNGRGLKVLADEGLLEVDESVPVAQLSQEDITDNPHNFEFIEIDQQSTAQTLSDVDAGFSFVRMVVEADHDLDEVTLKLEPELDDSLPYSIVVGVQPGDEESEKTQALQEVFQSEEVEEWFNEYLEGSVEFTDEYTTDNISESWTEFTAE</sequence>
<keyword evidence="5" id="KW-0564">Palmitate</keyword>
<keyword evidence="3 7" id="KW-0732">Signal</keyword>
<organism evidence="8 9">
    <name type="scientific">Yaniella flava</name>
    <dbReference type="NCBI Taxonomy" id="287930"/>
    <lineage>
        <taxon>Bacteria</taxon>
        <taxon>Bacillati</taxon>
        <taxon>Actinomycetota</taxon>
        <taxon>Actinomycetes</taxon>
        <taxon>Micrococcales</taxon>
        <taxon>Micrococcaceae</taxon>
        <taxon>Yaniella</taxon>
    </lineage>
</organism>
<name>A0ABN2U139_9MICC</name>
<dbReference type="EMBL" id="BAAAMN010000007">
    <property type="protein sequence ID" value="GAA2027096.1"/>
    <property type="molecule type" value="Genomic_DNA"/>
</dbReference>
<dbReference type="Pfam" id="PF03180">
    <property type="entry name" value="Lipoprotein_9"/>
    <property type="match status" value="1"/>
</dbReference>
<reference evidence="8 9" key="1">
    <citation type="journal article" date="2019" name="Int. J. Syst. Evol. Microbiol.">
        <title>The Global Catalogue of Microorganisms (GCM) 10K type strain sequencing project: providing services to taxonomists for standard genome sequencing and annotation.</title>
        <authorList>
            <consortium name="The Broad Institute Genomics Platform"/>
            <consortium name="The Broad Institute Genome Sequencing Center for Infectious Disease"/>
            <person name="Wu L."/>
            <person name="Ma J."/>
        </authorList>
    </citation>
    <scope>NUCLEOTIDE SEQUENCE [LARGE SCALE GENOMIC DNA]</scope>
    <source>
        <strain evidence="8 9">JCM 13595</strain>
    </source>
</reference>
<evidence type="ECO:0000256" key="1">
    <source>
        <dbReference type="ARBA" id="ARBA00004635"/>
    </source>
</evidence>
<keyword evidence="4" id="KW-0472">Membrane</keyword>
<comment type="subcellular location">
    <subcellularLocation>
        <location evidence="1">Membrane</location>
        <topology evidence="1">Lipid-anchor</topology>
    </subcellularLocation>
</comment>
<dbReference type="Proteomes" id="UP001501461">
    <property type="component" value="Unassembled WGS sequence"/>
</dbReference>
<dbReference type="PROSITE" id="PS51257">
    <property type="entry name" value="PROKAR_LIPOPROTEIN"/>
    <property type="match status" value="1"/>
</dbReference>
<feature type="signal peptide" evidence="7">
    <location>
        <begin position="1"/>
        <end position="28"/>
    </location>
</feature>
<comment type="similarity">
    <text evidence="2">Belongs to the NlpA lipoprotein family.</text>
</comment>
<dbReference type="PANTHER" id="PTHR30429:SF0">
    <property type="entry name" value="METHIONINE-BINDING LIPOPROTEIN METQ"/>
    <property type="match status" value="1"/>
</dbReference>
<evidence type="ECO:0000256" key="6">
    <source>
        <dbReference type="ARBA" id="ARBA00023288"/>
    </source>
</evidence>
<keyword evidence="9" id="KW-1185">Reference proteome</keyword>